<accession>A0ABD4XPN4</accession>
<dbReference type="Gene3D" id="3.40.50.720">
    <property type="entry name" value="NAD(P)-binding Rossmann-like Domain"/>
    <property type="match status" value="1"/>
</dbReference>
<evidence type="ECO:0000256" key="3">
    <source>
        <dbReference type="ARBA" id="ARBA00004947"/>
    </source>
</evidence>
<comment type="similarity">
    <text evidence="4">Belongs to the NAD(P)-dependent epimerase/dehydratase family.</text>
</comment>
<evidence type="ECO:0000313" key="13">
    <source>
        <dbReference type="EMBL" id="MDG0866425.1"/>
    </source>
</evidence>
<dbReference type="SUPFAM" id="SSF51735">
    <property type="entry name" value="NAD(P)-binding Rossmann-fold domains"/>
    <property type="match status" value="1"/>
</dbReference>
<comment type="caution">
    <text evidence="13">The sequence shown here is derived from an EMBL/GenBank/DDBJ whole genome shotgun (WGS) entry which is preliminary data.</text>
</comment>
<proteinExistence type="inferred from homology"/>
<evidence type="ECO:0000256" key="11">
    <source>
        <dbReference type="ARBA" id="ARBA00033067"/>
    </source>
</evidence>
<evidence type="ECO:0000313" key="14">
    <source>
        <dbReference type="Proteomes" id="UP001321249"/>
    </source>
</evidence>
<reference evidence="13 14" key="1">
    <citation type="submission" date="2019-11" db="EMBL/GenBank/DDBJ databases">
        <authorList>
            <person name="Cho J.-C."/>
        </authorList>
    </citation>
    <scope>NUCLEOTIDE SEQUENCE [LARGE SCALE GENOMIC DNA]</scope>
    <source>
        <strain evidence="13 14">JH702</strain>
    </source>
</reference>
<dbReference type="AlphaFoldDB" id="A0ABD4XPN4"/>
<evidence type="ECO:0000256" key="7">
    <source>
        <dbReference type="ARBA" id="ARBA00023027"/>
    </source>
</evidence>
<evidence type="ECO:0000256" key="2">
    <source>
        <dbReference type="ARBA" id="ARBA00001911"/>
    </source>
</evidence>
<comment type="pathway">
    <text evidence="3">Carbohydrate metabolism; galactose metabolism.</text>
</comment>
<evidence type="ECO:0000256" key="6">
    <source>
        <dbReference type="ARBA" id="ARBA00018569"/>
    </source>
</evidence>
<dbReference type="PANTHER" id="PTHR43725:SF47">
    <property type="entry name" value="UDP-GLUCOSE 4-EPIMERASE"/>
    <property type="match status" value="1"/>
</dbReference>
<comment type="cofactor">
    <cofactor evidence="2">
        <name>NAD(+)</name>
        <dbReference type="ChEBI" id="CHEBI:57540"/>
    </cofactor>
</comment>
<dbReference type="Pfam" id="PF01370">
    <property type="entry name" value="Epimerase"/>
    <property type="match status" value="1"/>
</dbReference>
<keyword evidence="9" id="KW-0413">Isomerase</keyword>
<sequence>MAMRVLVIGGTRYFGKLVVQKFLSRGDEVSVLSRGNSQPDFWNNITHIEVDRDDAEAMAAALGKDEFDLVIDNIGFERSSVEISADLLRGRVGKYVVTSSVSVYGGIGHSETPWQKITPENHYLHHFTEPGIAHPIAEDSIELSKVEWELRAGINPYSEQKRQIERYLSETTELPFVVLRAPIVIGPSEYAGRFWWYLQRVLDGRGMALRNNGRAEIRLGFTEDIAEAIVAAALSNNTSGKTYNIGQTELLTLKSFVEKIGESCSVEPRIAGVSDDAVKRYPEIPWSDWRYEPFAWPFDVAMSIDRAEADFGLSSAPVAQRIRETIDWHMSADLKDSYGYEYRDIEAELFKVSAQ</sequence>
<protein>
    <recommendedName>
        <fullName evidence="6">UDP-glucose 4-epimerase</fullName>
        <ecNumber evidence="5">5.1.3.2</ecNumber>
    </recommendedName>
    <alternativeName>
        <fullName evidence="11">Galactowaldenase</fullName>
    </alternativeName>
    <alternativeName>
        <fullName evidence="10">UDP-galactose 4-epimerase</fullName>
    </alternativeName>
</protein>
<dbReference type="PANTHER" id="PTHR43725">
    <property type="entry name" value="UDP-GLUCOSE 4-EPIMERASE"/>
    <property type="match status" value="1"/>
</dbReference>
<dbReference type="GO" id="GO:0003978">
    <property type="term" value="F:UDP-glucose 4-epimerase activity"/>
    <property type="evidence" value="ECO:0007669"/>
    <property type="project" value="UniProtKB-EC"/>
</dbReference>
<evidence type="ECO:0000256" key="1">
    <source>
        <dbReference type="ARBA" id="ARBA00000083"/>
    </source>
</evidence>
<name>A0ABD4XPN4_9CHLR</name>
<evidence type="ECO:0000256" key="5">
    <source>
        <dbReference type="ARBA" id="ARBA00013189"/>
    </source>
</evidence>
<dbReference type="EC" id="5.1.3.2" evidence="5"/>
<keyword evidence="8" id="KW-0119">Carbohydrate metabolism</keyword>
<evidence type="ECO:0000256" key="9">
    <source>
        <dbReference type="ARBA" id="ARBA00023235"/>
    </source>
</evidence>
<feature type="domain" description="NAD-dependent epimerase/dehydratase" evidence="12">
    <location>
        <begin position="5"/>
        <end position="246"/>
    </location>
</feature>
<dbReference type="EMBL" id="WMBE01000001">
    <property type="protein sequence ID" value="MDG0866425.1"/>
    <property type="molecule type" value="Genomic_DNA"/>
</dbReference>
<organism evidence="13 14">
    <name type="scientific">Candidatus Lucifugimonas marina</name>
    <dbReference type="NCBI Taxonomy" id="3038979"/>
    <lineage>
        <taxon>Bacteria</taxon>
        <taxon>Bacillati</taxon>
        <taxon>Chloroflexota</taxon>
        <taxon>Dehalococcoidia</taxon>
        <taxon>SAR202 cluster</taxon>
        <taxon>Candidatus Lucifugimonadales</taxon>
        <taxon>Candidatus Lucifugimonadaceae</taxon>
        <taxon>Candidatus Lucifugimonas</taxon>
    </lineage>
</organism>
<evidence type="ECO:0000259" key="12">
    <source>
        <dbReference type="Pfam" id="PF01370"/>
    </source>
</evidence>
<evidence type="ECO:0000256" key="8">
    <source>
        <dbReference type="ARBA" id="ARBA00023144"/>
    </source>
</evidence>
<dbReference type="Proteomes" id="UP001321249">
    <property type="component" value="Unassembled WGS sequence"/>
</dbReference>
<comment type="catalytic activity">
    <reaction evidence="1">
        <text>UDP-alpha-D-glucose = UDP-alpha-D-galactose</text>
        <dbReference type="Rhea" id="RHEA:22168"/>
        <dbReference type="ChEBI" id="CHEBI:58885"/>
        <dbReference type="ChEBI" id="CHEBI:66914"/>
        <dbReference type="EC" id="5.1.3.2"/>
    </reaction>
</comment>
<keyword evidence="8" id="KW-0299">Galactose metabolism</keyword>
<dbReference type="GO" id="GO:0006012">
    <property type="term" value="P:galactose metabolic process"/>
    <property type="evidence" value="ECO:0007669"/>
    <property type="project" value="UniProtKB-KW"/>
</dbReference>
<dbReference type="InterPro" id="IPR036291">
    <property type="entry name" value="NAD(P)-bd_dom_sf"/>
</dbReference>
<keyword evidence="7" id="KW-0520">NAD</keyword>
<dbReference type="InterPro" id="IPR001509">
    <property type="entry name" value="Epimerase_deHydtase"/>
</dbReference>
<gene>
    <name evidence="13" type="ORF">GKO46_04980</name>
</gene>
<evidence type="ECO:0000256" key="4">
    <source>
        <dbReference type="ARBA" id="ARBA00007637"/>
    </source>
</evidence>
<evidence type="ECO:0000256" key="10">
    <source>
        <dbReference type="ARBA" id="ARBA00031367"/>
    </source>
</evidence>